<dbReference type="PANTHER" id="PTHR21021">
    <property type="entry name" value="GAF/PUTATIVE CYTOSKELETAL PROTEIN"/>
    <property type="match status" value="1"/>
</dbReference>
<evidence type="ECO:0000259" key="2">
    <source>
        <dbReference type="Pfam" id="PF13185"/>
    </source>
</evidence>
<organism evidence="3 4">
    <name type="scientific">Coemansia asiatica</name>
    <dbReference type="NCBI Taxonomy" id="1052880"/>
    <lineage>
        <taxon>Eukaryota</taxon>
        <taxon>Fungi</taxon>
        <taxon>Fungi incertae sedis</taxon>
        <taxon>Zoopagomycota</taxon>
        <taxon>Kickxellomycotina</taxon>
        <taxon>Kickxellomycetes</taxon>
        <taxon>Kickxellales</taxon>
        <taxon>Kickxellaceae</taxon>
        <taxon>Coemansia</taxon>
    </lineage>
</organism>
<dbReference type="GO" id="GO:0005829">
    <property type="term" value="C:cytosol"/>
    <property type="evidence" value="ECO:0007669"/>
    <property type="project" value="TreeGrafter"/>
</dbReference>
<dbReference type="Proteomes" id="UP001145021">
    <property type="component" value="Unassembled WGS sequence"/>
</dbReference>
<proteinExistence type="inferred from homology"/>
<dbReference type="AlphaFoldDB" id="A0A9W7XNY1"/>
<dbReference type="SUPFAM" id="SSF55781">
    <property type="entry name" value="GAF domain-like"/>
    <property type="match status" value="1"/>
</dbReference>
<reference evidence="3" key="1">
    <citation type="submission" date="2022-07" db="EMBL/GenBank/DDBJ databases">
        <title>Phylogenomic reconstructions and comparative analyses of Kickxellomycotina fungi.</title>
        <authorList>
            <person name="Reynolds N.K."/>
            <person name="Stajich J.E."/>
            <person name="Barry K."/>
            <person name="Grigoriev I.V."/>
            <person name="Crous P."/>
            <person name="Smith M.E."/>
        </authorList>
    </citation>
    <scope>NUCLEOTIDE SEQUENCE</scope>
    <source>
        <strain evidence="3">NBRC 105413</strain>
    </source>
</reference>
<protein>
    <recommendedName>
        <fullName evidence="2">GAF domain-containing protein</fullName>
    </recommendedName>
</protein>
<evidence type="ECO:0000313" key="4">
    <source>
        <dbReference type="Proteomes" id="UP001145021"/>
    </source>
</evidence>
<gene>
    <name evidence="3" type="ORF">LPJ64_001497</name>
</gene>
<accession>A0A9W7XNY1</accession>
<dbReference type="EMBL" id="JANBOH010000039">
    <property type="protein sequence ID" value="KAJ1647102.1"/>
    <property type="molecule type" value="Genomic_DNA"/>
</dbReference>
<feature type="domain" description="GAF" evidence="2">
    <location>
        <begin position="66"/>
        <end position="171"/>
    </location>
</feature>
<dbReference type="InterPro" id="IPR051330">
    <property type="entry name" value="Phosphatase_reg/MetRdx"/>
</dbReference>
<dbReference type="InterPro" id="IPR003018">
    <property type="entry name" value="GAF"/>
</dbReference>
<dbReference type="InterPro" id="IPR029016">
    <property type="entry name" value="GAF-like_dom_sf"/>
</dbReference>
<sequence>MTSFIPGFNNTLNHKAQFYLELAEECTSLLAGQRNLITNTANVSSLVYHRLLETPTREGKPVNWVGFYLSDSKKPGTLTLGPFQGKPACTAIAMGKGVCGTAAQEQRTVVVADVHEFPGHIACDSASKSEIVVPLQTSDGKVHGVFDIDASVLDAFDDYDRMGLEAIVKMVGEACDFDM</sequence>
<name>A0A9W7XNY1_9FUNG</name>
<dbReference type="PROSITE" id="PS01320">
    <property type="entry name" value="UPF0067"/>
    <property type="match status" value="1"/>
</dbReference>
<evidence type="ECO:0000313" key="3">
    <source>
        <dbReference type="EMBL" id="KAJ1647102.1"/>
    </source>
</evidence>
<dbReference type="PANTHER" id="PTHR21021:SF15">
    <property type="entry name" value="FREE METHIONINE-R-SULFOXIDE REDUCTASE"/>
    <property type="match status" value="1"/>
</dbReference>
<dbReference type="GO" id="GO:0033745">
    <property type="term" value="F:L-methionine-(R)-S-oxide reductase activity"/>
    <property type="evidence" value="ECO:0007669"/>
    <property type="project" value="TreeGrafter"/>
</dbReference>
<dbReference type="InterPro" id="IPR000614">
    <property type="entry name" value="FRMsr_CS"/>
</dbReference>
<dbReference type="Pfam" id="PF13185">
    <property type="entry name" value="GAF_2"/>
    <property type="match status" value="1"/>
</dbReference>
<keyword evidence="4" id="KW-1185">Reference proteome</keyword>
<comment type="similarity">
    <text evidence="1">Belongs to the free Met sulfoxide reductase family.</text>
</comment>
<dbReference type="Gene3D" id="3.30.450.40">
    <property type="match status" value="1"/>
</dbReference>
<dbReference type="FunFam" id="3.30.450.40:FF:000008">
    <property type="entry name" value="GAF domain-containing proteins"/>
    <property type="match status" value="1"/>
</dbReference>
<comment type="caution">
    <text evidence="3">The sequence shown here is derived from an EMBL/GenBank/DDBJ whole genome shotgun (WGS) entry which is preliminary data.</text>
</comment>
<evidence type="ECO:0000256" key="1">
    <source>
        <dbReference type="ARBA" id="ARBA00038454"/>
    </source>
</evidence>